<dbReference type="InterPro" id="IPR011006">
    <property type="entry name" value="CheY-like_superfamily"/>
</dbReference>
<dbReference type="Gene3D" id="3.40.50.2300">
    <property type="match status" value="1"/>
</dbReference>
<dbReference type="EMBL" id="WBVO01000001">
    <property type="protein sequence ID" value="KAB2814845.1"/>
    <property type="molecule type" value="Genomic_DNA"/>
</dbReference>
<dbReference type="SUPFAM" id="SSF52172">
    <property type="entry name" value="CheY-like"/>
    <property type="match status" value="1"/>
</dbReference>
<evidence type="ECO:0000313" key="5">
    <source>
        <dbReference type="Proteomes" id="UP000468650"/>
    </source>
</evidence>
<dbReference type="SMART" id="SM00448">
    <property type="entry name" value="REC"/>
    <property type="match status" value="1"/>
</dbReference>
<reference evidence="4 5" key="1">
    <citation type="submission" date="2019-09" db="EMBL/GenBank/DDBJ databases">
        <title>Genomes of family Cryomorphaceae.</title>
        <authorList>
            <person name="Bowman J.P."/>
        </authorList>
    </citation>
    <scope>NUCLEOTIDE SEQUENCE [LARGE SCALE GENOMIC DNA]</scope>
    <source>
        <strain evidence="4 5">LMG 25704</strain>
    </source>
</reference>
<accession>A0A6N6RMQ3</accession>
<organism evidence="4 5">
    <name type="scientific">Phaeocystidibacter luteus</name>
    <dbReference type="NCBI Taxonomy" id="911197"/>
    <lineage>
        <taxon>Bacteria</taxon>
        <taxon>Pseudomonadati</taxon>
        <taxon>Bacteroidota</taxon>
        <taxon>Flavobacteriia</taxon>
        <taxon>Flavobacteriales</taxon>
        <taxon>Phaeocystidibacteraceae</taxon>
        <taxon>Phaeocystidibacter</taxon>
    </lineage>
</organism>
<name>A0A6N6RMQ3_9FLAO</name>
<dbReference type="InterPro" id="IPR001789">
    <property type="entry name" value="Sig_transdc_resp-reg_receiver"/>
</dbReference>
<dbReference type="InterPro" id="IPR050595">
    <property type="entry name" value="Bact_response_regulator"/>
</dbReference>
<evidence type="ECO:0000256" key="2">
    <source>
        <dbReference type="PROSITE-ProRule" id="PRU00169"/>
    </source>
</evidence>
<dbReference type="Proteomes" id="UP000468650">
    <property type="component" value="Unassembled WGS sequence"/>
</dbReference>
<gene>
    <name evidence="4" type="ORF">F8C67_03595</name>
</gene>
<protein>
    <submittedName>
        <fullName evidence="4">Response regulator</fullName>
    </submittedName>
</protein>
<feature type="modified residue" description="4-aspartylphosphate" evidence="2">
    <location>
        <position position="57"/>
    </location>
</feature>
<evidence type="ECO:0000256" key="1">
    <source>
        <dbReference type="ARBA" id="ARBA00022553"/>
    </source>
</evidence>
<dbReference type="AlphaFoldDB" id="A0A6N6RMQ3"/>
<keyword evidence="1 2" id="KW-0597">Phosphoprotein</keyword>
<feature type="domain" description="Response regulatory" evidence="3">
    <location>
        <begin position="8"/>
        <end position="124"/>
    </location>
</feature>
<comment type="caution">
    <text evidence="4">The sequence shown here is derived from an EMBL/GenBank/DDBJ whole genome shotgun (WGS) entry which is preliminary data.</text>
</comment>
<dbReference type="GO" id="GO:0000160">
    <property type="term" value="P:phosphorelay signal transduction system"/>
    <property type="evidence" value="ECO:0007669"/>
    <property type="project" value="InterPro"/>
</dbReference>
<evidence type="ECO:0000313" key="4">
    <source>
        <dbReference type="EMBL" id="KAB2814845.1"/>
    </source>
</evidence>
<dbReference type="OrthoDB" id="9789181at2"/>
<keyword evidence="5" id="KW-1185">Reference proteome</keyword>
<dbReference type="PANTHER" id="PTHR44591">
    <property type="entry name" value="STRESS RESPONSE REGULATOR PROTEIN 1"/>
    <property type="match status" value="1"/>
</dbReference>
<sequence length="131" mass="15132">MRDQPIPNIFVVDDDKVMRTLVNGILKDRYQIKLFENGKDVLSSLYDGELPHLMILDLNMPEVSGLETLKRIRESAFYKELMVVMLSAEESSNERVSCFEAGANDYLVKPFNPKELHLRVDNLLRIKGYIL</sequence>
<dbReference type="PANTHER" id="PTHR44591:SF3">
    <property type="entry name" value="RESPONSE REGULATORY DOMAIN-CONTAINING PROTEIN"/>
    <property type="match status" value="1"/>
</dbReference>
<dbReference type="PROSITE" id="PS50110">
    <property type="entry name" value="RESPONSE_REGULATORY"/>
    <property type="match status" value="1"/>
</dbReference>
<dbReference type="RefSeq" id="WP_151666423.1">
    <property type="nucleotide sequence ID" value="NZ_WBVO01000001.1"/>
</dbReference>
<evidence type="ECO:0000259" key="3">
    <source>
        <dbReference type="PROSITE" id="PS50110"/>
    </source>
</evidence>
<dbReference type="Pfam" id="PF00072">
    <property type="entry name" value="Response_reg"/>
    <property type="match status" value="1"/>
</dbReference>
<proteinExistence type="predicted"/>